<dbReference type="SUPFAM" id="SSF55729">
    <property type="entry name" value="Acyl-CoA N-acyltransferases (Nat)"/>
    <property type="match status" value="1"/>
</dbReference>
<gene>
    <name evidence="2" type="ORF">LRP50_15520</name>
</gene>
<proteinExistence type="predicted"/>
<evidence type="ECO:0000313" key="3">
    <source>
        <dbReference type="Proteomes" id="UP001149400"/>
    </source>
</evidence>
<sequence length="144" mass="16237">MELIQLQTTDDLYQDALALRYDLFFREPKLPRSILFDSLEAQSFHLAMTNEEGLLAYGRLSEEQPHAFKISQMVVRPDMQGKGLGSAVLNELIQLAAKHNAKEISLNARLHAVPMYEKYGFETIGDTFIAASTGVPHTKMLKHC</sequence>
<comment type="caution">
    <text evidence="2">The sequence shown here is derived from an EMBL/GenBank/DDBJ whole genome shotgun (WGS) entry which is preliminary data.</text>
</comment>
<dbReference type="Gene3D" id="3.40.630.30">
    <property type="match status" value="1"/>
</dbReference>
<organism evidence="2 3">
    <name type="scientific">Enterovibrio gelatinilyticus</name>
    <dbReference type="NCBI Taxonomy" id="2899819"/>
    <lineage>
        <taxon>Bacteria</taxon>
        <taxon>Pseudomonadati</taxon>
        <taxon>Pseudomonadota</taxon>
        <taxon>Gammaproteobacteria</taxon>
        <taxon>Vibrionales</taxon>
        <taxon>Vibrionaceae</taxon>
        <taxon>Enterovibrio</taxon>
    </lineage>
</organism>
<dbReference type="EMBL" id="JAJUBC010000018">
    <property type="protein sequence ID" value="MDD1794541.1"/>
    <property type="molecule type" value="Genomic_DNA"/>
</dbReference>
<evidence type="ECO:0000313" key="2">
    <source>
        <dbReference type="EMBL" id="MDD1794541.1"/>
    </source>
</evidence>
<dbReference type="InterPro" id="IPR039143">
    <property type="entry name" value="GNPNAT1-like"/>
</dbReference>
<dbReference type="CDD" id="cd04301">
    <property type="entry name" value="NAT_SF"/>
    <property type="match status" value="1"/>
</dbReference>
<protein>
    <submittedName>
        <fullName evidence="2">GNAT family N-acetyltransferase</fullName>
    </submittedName>
</protein>
<reference evidence="2" key="1">
    <citation type="submission" date="2021-12" db="EMBL/GenBank/DDBJ databases">
        <title>Enterovibrio ZSDZ35 sp. nov. and Enterovibrio ZSDZ42 sp. nov., isolated from coastal seawater in Qingdao.</title>
        <authorList>
            <person name="Zhang P."/>
        </authorList>
    </citation>
    <scope>NUCLEOTIDE SEQUENCE</scope>
    <source>
        <strain evidence="2">ZSDZ42</strain>
    </source>
</reference>
<dbReference type="PROSITE" id="PS51186">
    <property type="entry name" value="GNAT"/>
    <property type="match status" value="1"/>
</dbReference>
<dbReference type="Proteomes" id="UP001149400">
    <property type="component" value="Unassembled WGS sequence"/>
</dbReference>
<dbReference type="PANTHER" id="PTHR13355">
    <property type="entry name" value="GLUCOSAMINE 6-PHOSPHATE N-ACETYLTRANSFERASE"/>
    <property type="match status" value="1"/>
</dbReference>
<feature type="domain" description="N-acetyltransferase" evidence="1">
    <location>
        <begin position="1"/>
        <end position="142"/>
    </location>
</feature>
<dbReference type="InterPro" id="IPR000182">
    <property type="entry name" value="GNAT_dom"/>
</dbReference>
<dbReference type="RefSeq" id="WP_274165368.1">
    <property type="nucleotide sequence ID" value="NZ_JAJUBC010000018.1"/>
</dbReference>
<dbReference type="InterPro" id="IPR016181">
    <property type="entry name" value="Acyl_CoA_acyltransferase"/>
</dbReference>
<dbReference type="Pfam" id="PF13673">
    <property type="entry name" value="Acetyltransf_10"/>
    <property type="match status" value="1"/>
</dbReference>
<accession>A0ABT5R2P6</accession>
<evidence type="ECO:0000259" key="1">
    <source>
        <dbReference type="PROSITE" id="PS51186"/>
    </source>
</evidence>
<keyword evidence="3" id="KW-1185">Reference proteome</keyword>
<name>A0ABT5R2P6_9GAMM</name>